<dbReference type="InterPro" id="IPR041696">
    <property type="entry name" value="PKD_3"/>
</dbReference>
<dbReference type="Pfam" id="PF14717">
    <property type="entry name" value="DUF4465"/>
    <property type="match status" value="1"/>
</dbReference>
<evidence type="ECO:0000313" key="3">
    <source>
        <dbReference type="Proteomes" id="UP001056426"/>
    </source>
</evidence>
<dbReference type="InterPro" id="IPR027828">
    <property type="entry name" value="DUF4465"/>
</dbReference>
<dbReference type="AlphaFoldDB" id="A0A9J6ZTU6"/>
<evidence type="ECO:0000313" key="2">
    <source>
        <dbReference type="EMBL" id="URW80808.1"/>
    </source>
</evidence>
<reference evidence="2" key="1">
    <citation type="submission" date="2022-05" db="EMBL/GenBank/DDBJ databases">
        <authorList>
            <person name="Sun X."/>
        </authorList>
    </citation>
    <scope>NUCLEOTIDE SEQUENCE</scope>
    <source>
        <strain evidence="2">Ai-910</strain>
    </source>
</reference>
<dbReference type="Gene3D" id="2.60.120.1350">
    <property type="entry name" value="Protein of unknown function DUF4465"/>
    <property type="match status" value="1"/>
</dbReference>
<evidence type="ECO:0000259" key="1">
    <source>
        <dbReference type="Pfam" id="PF16820"/>
    </source>
</evidence>
<dbReference type="KEGG" id="alkq:M9189_05510"/>
<name>A0A9J6ZTU6_9BACT</name>
<gene>
    <name evidence="2" type="ORF">M9189_05510</name>
</gene>
<organism evidence="2 3">
    <name type="scientific">Xiashengella succiniciproducens</name>
    <dbReference type="NCBI Taxonomy" id="2949635"/>
    <lineage>
        <taxon>Bacteria</taxon>
        <taxon>Pseudomonadati</taxon>
        <taxon>Bacteroidota</taxon>
        <taxon>Bacteroidia</taxon>
        <taxon>Marinilabiliales</taxon>
        <taxon>Marinilabiliaceae</taxon>
        <taxon>Xiashengella</taxon>
    </lineage>
</organism>
<dbReference type="Proteomes" id="UP001056426">
    <property type="component" value="Chromosome"/>
</dbReference>
<dbReference type="EMBL" id="CP098400">
    <property type="protein sequence ID" value="URW80808.1"/>
    <property type="molecule type" value="Genomic_DNA"/>
</dbReference>
<reference evidence="2" key="2">
    <citation type="submission" date="2022-06" db="EMBL/GenBank/DDBJ databases">
        <title>Xiashengella guii gen. nov. sp. nov., a bacterium isolated form anaerobic digestion tank.</title>
        <authorList>
            <person name="Huang H."/>
        </authorList>
    </citation>
    <scope>NUCLEOTIDE SEQUENCE</scope>
    <source>
        <strain evidence="2">Ai-910</strain>
    </source>
</reference>
<dbReference type="RefSeq" id="WP_250725244.1">
    <property type="nucleotide sequence ID" value="NZ_CP098400.1"/>
</dbReference>
<protein>
    <submittedName>
        <fullName evidence="2">DUF4465 domain-containing protein</fullName>
    </submittedName>
</protein>
<dbReference type="Pfam" id="PF16820">
    <property type="entry name" value="PKD_3"/>
    <property type="match status" value="1"/>
</dbReference>
<keyword evidence="3" id="KW-1185">Reference proteome</keyword>
<sequence length="329" mass="36820">MLKTLGYTAMALCALCLGSCEESQEELKAPGAYIKMPEGGYELEINDTLVLSPRITYEVNAKYEWFLDGELISEEKEIIHISTALGKKLYTFVVSNHIGLDTLRVPVSTIIRVDFSEFKLSKDSFDLGISGTNHPDGFYSKGLIFPTIAPSQNQWRGFGLSNLKSNSVSDPNPSPHSAFAPVAKDSTFMLFRQGEEALGFYFEDDQLHRISTISVTNTSYGYLVMRNGNDEVSRFGDESTGEPHDWFLLTITGYDDLGQETGTVDFYLADYRFENKKKNYIIGDWTTVDLSSLGLVNRVEFALTSSKVDDQGKTLTPQWFCLNSVKITE</sequence>
<feature type="domain" description="Bacteroidetes PKD-like" evidence="1">
    <location>
        <begin position="35"/>
        <end position="86"/>
    </location>
</feature>
<proteinExistence type="predicted"/>
<accession>A0A9J6ZTU6</accession>